<protein>
    <recommendedName>
        <fullName evidence="2">INO80 complex subunit B-like conserved region domain-containing protein</fullName>
    </recommendedName>
</protein>
<feature type="compositionally biased region" description="Basic and acidic residues" evidence="1">
    <location>
        <begin position="384"/>
        <end position="398"/>
    </location>
</feature>
<dbReference type="AlphaFoldDB" id="A0A7J6ENG1"/>
<dbReference type="EMBL" id="JAATIQ010000361">
    <property type="protein sequence ID" value="KAF4359954.1"/>
    <property type="molecule type" value="Genomic_DNA"/>
</dbReference>
<dbReference type="SMART" id="SM01406">
    <property type="entry name" value="PAPA-1"/>
    <property type="match status" value="1"/>
</dbReference>
<comment type="caution">
    <text evidence="3">The sequence shown here is derived from an EMBL/GenBank/DDBJ whole genome shotgun (WGS) entry which is preliminary data.</text>
</comment>
<dbReference type="Pfam" id="PF04438">
    <property type="entry name" value="zf-HIT"/>
    <property type="match status" value="1"/>
</dbReference>
<feature type="compositionally biased region" description="Basic and acidic residues" evidence="1">
    <location>
        <begin position="343"/>
        <end position="377"/>
    </location>
</feature>
<accession>A0A7J6ENG1</accession>
<dbReference type="GO" id="GO:0006338">
    <property type="term" value="P:chromatin remodeling"/>
    <property type="evidence" value="ECO:0007669"/>
    <property type="project" value="InterPro"/>
</dbReference>
<dbReference type="InterPro" id="IPR029523">
    <property type="entry name" value="INO80B/Ies2"/>
</dbReference>
<dbReference type="PANTHER" id="PTHR21561">
    <property type="entry name" value="INO80 COMPLEX SUBUNIT B"/>
    <property type="match status" value="1"/>
</dbReference>
<evidence type="ECO:0000313" key="4">
    <source>
        <dbReference type="Proteomes" id="UP000583929"/>
    </source>
</evidence>
<dbReference type="Pfam" id="PF04795">
    <property type="entry name" value="PAPA-1"/>
    <property type="match status" value="1"/>
</dbReference>
<dbReference type="InterPro" id="IPR007529">
    <property type="entry name" value="Znf_HIT"/>
</dbReference>
<feature type="region of interest" description="Disordered" evidence="1">
    <location>
        <begin position="118"/>
        <end position="193"/>
    </location>
</feature>
<gene>
    <name evidence="3" type="ORF">G4B88_028705</name>
</gene>
<organism evidence="3 4">
    <name type="scientific">Cannabis sativa</name>
    <name type="common">Hemp</name>
    <name type="synonym">Marijuana</name>
    <dbReference type="NCBI Taxonomy" id="3483"/>
    <lineage>
        <taxon>Eukaryota</taxon>
        <taxon>Viridiplantae</taxon>
        <taxon>Streptophyta</taxon>
        <taxon>Embryophyta</taxon>
        <taxon>Tracheophyta</taxon>
        <taxon>Spermatophyta</taxon>
        <taxon>Magnoliopsida</taxon>
        <taxon>eudicotyledons</taxon>
        <taxon>Gunneridae</taxon>
        <taxon>Pentapetalae</taxon>
        <taxon>rosids</taxon>
        <taxon>fabids</taxon>
        <taxon>Rosales</taxon>
        <taxon>Cannabaceae</taxon>
        <taxon>Cannabis</taxon>
    </lineage>
</organism>
<feature type="domain" description="INO80 complex subunit B-like conserved region" evidence="2">
    <location>
        <begin position="348"/>
        <end position="433"/>
    </location>
</feature>
<evidence type="ECO:0000259" key="2">
    <source>
        <dbReference type="SMART" id="SM01406"/>
    </source>
</evidence>
<evidence type="ECO:0000313" key="3">
    <source>
        <dbReference type="EMBL" id="KAF4359954.1"/>
    </source>
</evidence>
<feature type="region of interest" description="Disordered" evidence="1">
    <location>
        <begin position="332"/>
        <end position="398"/>
    </location>
</feature>
<name>A0A7J6ENG1_CANSA</name>
<dbReference type="GO" id="GO:0031011">
    <property type="term" value="C:Ino80 complex"/>
    <property type="evidence" value="ECO:0007669"/>
    <property type="project" value="InterPro"/>
</dbReference>
<sequence length="492" mass="55439">MMESLDGPELAVIRKRRSNASRRPRVDSHSLLENFNLLTLSAEVYSNGDNIKNQDIGDNRVAVSDGLGRENKLKKLKLKVGGVTHTIHTKSTGDFSYGDSTIFRNSSCSVTAFTTQEKPLPQDDKNGNHSCSSDKKRGFGVRWKDMSKNDFSSQKGHGSRGIPAHHEPIRKSNRVPKRRALDARLDEDDDDEDEEIRYLEKLRASKNSGGNENGKDYRSHKEHVVLKLPKSRLMVDGLYNDAVGDYVLPKLGSRKKSRPEKEFEDIDYMAEEEVISDEEPGSAAKKLKKESPSPYVQEWKESIPTTRTRAMQQGQENLNGLSASSIDVSNYLVSSKSRRKKDKPSELEQQLKKAEAAQKRRMQSEKAAREAEAEAIKKILGQDSGRRKREEKMKKHRDEWLQGKAANALTLSSNTVRWVNNPSGSIVTFSDDIGLPSLFNPVQCSYPPPRERCAGPNCTNTYKYRDSKSNLPLCSLQCYKALHKKLQPLVTC</sequence>
<proteinExistence type="predicted"/>
<keyword evidence="4" id="KW-1185">Reference proteome</keyword>
<feature type="compositionally biased region" description="Basic and acidic residues" evidence="1">
    <location>
        <begin position="120"/>
        <end position="148"/>
    </location>
</feature>
<dbReference type="PANTHER" id="PTHR21561:SF16">
    <property type="entry name" value="PAPA-1-LIKE FAMILY PROTEIN _ ZINC FINGER (HIT TYPE) FAMILY PROTEIN"/>
    <property type="match status" value="1"/>
</dbReference>
<feature type="region of interest" description="Disordered" evidence="1">
    <location>
        <begin position="276"/>
        <end position="297"/>
    </location>
</feature>
<dbReference type="CDD" id="cd23021">
    <property type="entry name" value="zf-HIT_IN80B"/>
    <property type="match status" value="1"/>
</dbReference>
<evidence type="ECO:0000256" key="1">
    <source>
        <dbReference type="SAM" id="MobiDB-lite"/>
    </source>
</evidence>
<dbReference type="Proteomes" id="UP000583929">
    <property type="component" value="Unassembled WGS sequence"/>
</dbReference>
<dbReference type="InterPro" id="IPR006880">
    <property type="entry name" value="INO80B_C"/>
</dbReference>
<reference evidence="3 4" key="1">
    <citation type="journal article" date="2020" name="bioRxiv">
        <title>Sequence and annotation of 42 cannabis genomes reveals extensive copy number variation in cannabinoid synthesis and pathogen resistance genes.</title>
        <authorList>
            <person name="Mckernan K.J."/>
            <person name="Helbert Y."/>
            <person name="Kane L.T."/>
            <person name="Ebling H."/>
            <person name="Zhang L."/>
            <person name="Liu B."/>
            <person name="Eaton Z."/>
            <person name="Mclaughlin S."/>
            <person name="Kingan S."/>
            <person name="Baybayan P."/>
            <person name="Concepcion G."/>
            <person name="Jordan M."/>
            <person name="Riva A."/>
            <person name="Barbazuk W."/>
            <person name="Harkins T."/>
        </authorList>
    </citation>
    <scope>NUCLEOTIDE SEQUENCE [LARGE SCALE GENOMIC DNA]</scope>
    <source>
        <strain evidence="4">cv. Jamaican Lion 4</strain>
        <tissue evidence="3">Leaf</tissue>
    </source>
</reference>